<dbReference type="RefSeq" id="WP_011900463.1">
    <property type="nucleotide sequence ID" value="NC_009376.1"/>
</dbReference>
<evidence type="ECO:0000313" key="11">
    <source>
        <dbReference type="Proteomes" id="UP000001567"/>
    </source>
</evidence>
<proteinExistence type="inferred from homology"/>
<feature type="transmembrane region" description="Helical" evidence="8">
    <location>
        <begin position="168"/>
        <end position="190"/>
    </location>
</feature>
<evidence type="ECO:0000313" key="10">
    <source>
        <dbReference type="EMBL" id="ABP50556.1"/>
    </source>
</evidence>
<dbReference type="Proteomes" id="UP000001567">
    <property type="component" value="Chromosome"/>
</dbReference>
<dbReference type="InterPro" id="IPR000515">
    <property type="entry name" value="MetI-like"/>
</dbReference>
<evidence type="ECO:0000256" key="3">
    <source>
        <dbReference type="ARBA" id="ARBA00022448"/>
    </source>
</evidence>
<keyword evidence="4" id="KW-1003">Cell membrane</keyword>
<reference evidence="10 11" key="1">
    <citation type="submission" date="2007-04" db="EMBL/GenBank/DDBJ databases">
        <title>Complete sequence of Pyrobaculum arsenaticum DSM 13514.</title>
        <authorList>
            <consortium name="US DOE Joint Genome Institute"/>
            <person name="Copeland A."/>
            <person name="Lucas S."/>
            <person name="Lapidus A."/>
            <person name="Barry K."/>
            <person name="Glavina del Rio T."/>
            <person name="Dalin E."/>
            <person name="Tice H."/>
            <person name="Pitluck S."/>
            <person name="Chain P."/>
            <person name="Malfatti S."/>
            <person name="Shin M."/>
            <person name="Vergez L."/>
            <person name="Schmutz J."/>
            <person name="Larimer F."/>
            <person name="Land M."/>
            <person name="Hauser L."/>
            <person name="Kyrpides N."/>
            <person name="Mikhailova N."/>
            <person name="Cozen A.E."/>
            <person name="Fitz-Gibbon S.T."/>
            <person name="House C.H."/>
            <person name="Saltikov C."/>
            <person name="Lowe T.M."/>
            <person name="Richardson P."/>
        </authorList>
    </citation>
    <scope>NUCLEOTIDE SEQUENCE [LARGE SCALE GENOMIC DNA]</scope>
    <source>
        <strain evidence="11">ATCC 700994 / DSM 13514 / JCM 11321 / PZ6</strain>
    </source>
</reference>
<dbReference type="CDD" id="cd06261">
    <property type="entry name" value="TM_PBP2"/>
    <property type="match status" value="1"/>
</dbReference>
<dbReference type="GO" id="GO:0005886">
    <property type="term" value="C:plasma membrane"/>
    <property type="evidence" value="ECO:0007669"/>
    <property type="project" value="UniProtKB-SubCell"/>
</dbReference>
<dbReference type="Pfam" id="PF00528">
    <property type="entry name" value="BPD_transp_1"/>
    <property type="match status" value="1"/>
</dbReference>
<name>A4WJI9_PYRAR</name>
<keyword evidence="7 8" id="KW-0472">Membrane</keyword>
<gene>
    <name evidence="10" type="ordered locus">Pars_0976</name>
</gene>
<feature type="domain" description="ABC transmembrane type-1" evidence="9">
    <location>
        <begin position="57"/>
        <end position="245"/>
    </location>
</feature>
<keyword evidence="6 8" id="KW-1133">Transmembrane helix</keyword>
<evidence type="ECO:0000259" key="9">
    <source>
        <dbReference type="PROSITE" id="PS50928"/>
    </source>
</evidence>
<dbReference type="STRING" id="340102.Pars_0976"/>
<comment type="subcellular location">
    <subcellularLocation>
        <location evidence="1 8">Cell membrane</location>
        <topology evidence="1 8">Multi-pass membrane protein</topology>
    </subcellularLocation>
</comment>
<feature type="transmembrane region" description="Helical" evidence="8">
    <location>
        <begin position="62"/>
        <end position="82"/>
    </location>
</feature>
<dbReference type="GeneID" id="89247717"/>
<accession>A4WJI9</accession>
<dbReference type="PhylomeDB" id="A4WJI9"/>
<dbReference type="GO" id="GO:0055085">
    <property type="term" value="P:transmembrane transport"/>
    <property type="evidence" value="ECO:0007669"/>
    <property type="project" value="InterPro"/>
</dbReference>
<dbReference type="InterPro" id="IPR051789">
    <property type="entry name" value="Bact_Polyamine_Transport"/>
</dbReference>
<dbReference type="SUPFAM" id="SSF161098">
    <property type="entry name" value="MetI-like"/>
    <property type="match status" value="1"/>
</dbReference>
<feature type="transmembrane region" description="Helical" evidence="8">
    <location>
        <begin position="196"/>
        <end position="215"/>
    </location>
</feature>
<dbReference type="KEGG" id="pas:Pars_0976"/>
<evidence type="ECO:0000256" key="2">
    <source>
        <dbReference type="ARBA" id="ARBA00007069"/>
    </source>
</evidence>
<dbReference type="PANTHER" id="PTHR43848:SF2">
    <property type="entry name" value="PUTRESCINE TRANSPORT SYSTEM PERMEASE PROTEIN POTI"/>
    <property type="match status" value="1"/>
</dbReference>
<dbReference type="PANTHER" id="PTHR43848">
    <property type="entry name" value="PUTRESCINE TRANSPORT SYSTEM PERMEASE PROTEIN POTI"/>
    <property type="match status" value="1"/>
</dbReference>
<keyword evidence="5 8" id="KW-0812">Transmembrane</keyword>
<evidence type="ECO:0000256" key="7">
    <source>
        <dbReference type="ARBA" id="ARBA00023136"/>
    </source>
</evidence>
<organism evidence="10 11">
    <name type="scientific">Pyrobaculum arsenaticum (strain DSM 13514 / JCM 11321 / PZ6)</name>
    <dbReference type="NCBI Taxonomy" id="340102"/>
    <lineage>
        <taxon>Archaea</taxon>
        <taxon>Thermoproteota</taxon>
        <taxon>Thermoprotei</taxon>
        <taxon>Thermoproteales</taxon>
        <taxon>Thermoproteaceae</taxon>
        <taxon>Pyrobaculum</taxon>
    </lineage>
</organism>
<dbReference type="InterPro" id="IPR035906">
    <property type="entry name" value="MetI-like_sf"/>
</dbReference>
<dbReference type="PROSITE" id="PS50928">
    <property type="entry name" value="ABC_TM1"/>
    <property type="match status" value="1"/>
</dbReference>
<dbReference type="AlphaFoldDB" id="A4WJI9"/>
<evidence type="ECO:0000256" key="4">
    <source>
        <dbReference type="ARBA" id="ARBA00022475"/>
    </source>
</evidence>
<dbReference type="Gene3D" id="1.10.3720.10">
    <property type="entry name" value="MetI-like"/>
    <property type="match status" value="1"/>
</dbReference>
<dbReference type="HOGENOM" id="CLU_016047_3_0_2"/>
<feature type="transmembrane region" description="Helical" evidence="8">
    <location>
        <begin position="125"/>
        <end position="147"/>
    </location>
</feature>
<evidence type="ECO:0000256" key="5">
    <source>
        <dbReference type="ARBA" id="ARBA00022692"/>
    </source>
</evidence>
<comment type="similarity">
    <text evidence="2">Belongs to the binding-protein-dependent transport system permease family. CysTW subfamily.</text>
</comment>
<feature type="transmembrane region" description="Helical" evidence="8">
    <location>
        <begin position="6"/>
        <end position="25"/>
    </location>
</feature>
<sequence>MRALKIYTWALIAAMYVPIGVMVVLSFNNSKLPYVWGGFTLRWYQALFGWDLAWQAVLNSTVIALAVAFASTLLGLFMAFALRDDRYIAISQGAVVMPEVSEALAFAAALSLLKDYANVNLFGPVGVFLAHLAYTLPMAHVLMSPYVSYVGRSVVDAARILGASELRTMLSVIAPILFPAFVATFLIVFANSFDTYIKTAFITSPDFVTAPILLWNYAARGRGDPTIYALASIMLIPSLAAAVIYFRAVKRYG</sequence>
<dbReference type="EMBL" id="CP000660">
    <property type="protein sequence ID" value="ABP50556.1"/>
    <property type="molecule type" value="Genomic_DNA"/>
</dbReference>
<evidence type="ECO:0000256" key="8">
    <source>
        <dbReference type="RuleBase" id="RU363032"/>
    </source>
</evidence>
<evidence type="ECO:0000256" key="1">
    <source>
        <dbReference type="ARBA" id="ARBA00004651"/>
    </source>
</evidence>
<protein>
    <submittedName>
        <fullName evidence="10">Binding-protein-dependent transport systems inner membrane component</fullName>
    </submittedName>
</protein>
<keyword evidence="3 8" id="KW-0813">Transport</keyword>
<feature type="transmembrane region" description="Helical" evidence="8">
    <location>
        <begin position="227"/>
        <end position="248"/>
    </location>
</feature>
<evidence type="ECO:0000256" key="6">
    <source>
        <dbReference type="ARBA" id="ARBA00022989"/>
    </source>
</evidence>